<name>A0A8J5KD22_HOMAM</name>
<dbReference type="Gene3D" id="3.40.850.10">
    <property type="entry name" value="Kinesin motor domain"/>
    <property type="match status" value="1"/>
</dbReference>
<feature type="compositionally biased region" description="Polar residues" evidence="12">
    <location>
        <begin position="1088"/>
        <end position="1103"/>
    </location>
</feature>
<accession>A0A8J5KD22</accession>
<dbReference type="GO" id="GO:0051231">
    <property type="term" value="P:spindle elongation"/>
    <property type="evidence" value="ECO:0007669"/>
    <property type="project" value="TreeGrafter"/>
</dbReference>
<dbReference type="InterPro" id="IPR001752">
    <property type="entry name" value="Kinesin_motor_dom"/>
</dbReference>
<evidence type="ECO:0000256" key="6">
    <source>
        <dbReference type="ARBA" id="ARBA00022840"/>
    </source>
</evidence>
<dbReference type="InterPro" id="IPR019821">
    <property type="entry name" value="Kinesin_motor_CS"/>
</dbReference>
<evidence type="ECO:0000256" key="7">
    <source>
        <dbReference type="ARBA" id="ARBA00023175"/>
    </source>
</evidence>
<keyword evidence="6 10" id="KW-0067">ATP-binding</keyword>
<keyword evidence="7 10" id="KW-0505">Motor protein</keyword>
<keyword evidence="3" id="KW-0597">Phosphoprotein</keyword>
<dbReference type="SUPFAM" id="SSF52540">
    <property type="entry name" value="P-loop containing nucleoside triphosphate hydrolases"/>
    <property type="match status" value="1"/>
</dbReference>
<evidence type="ECO:0000256" key="8">
    <source>
        <dbReference type="ARBA" id="ARBA00023212"/>
    </source>
</evidence>
<dbReference type="Pfam" id="PF13931">
    <property type="entry name" value="Microtub_bind"/>
    <property type="match status" value="1"/>
</dbReference>
<evidence type="ECO:0000256" key="3">
    <source>
        <dbReference type="ARBA" id="ARBA00022553"/>
    </source>
</evidence>
<feature type="domain" description="Kinesin motor" evidence="13">
    <location>
        <begin position="20"/>
        <end position="309"/>
    </location>
</feature>
<dbReference type="InterPro" id="IPR027417">
    <property type="entry name" value="P-loop_NTPase"/>
</dbReference>
<dbReference type="GO" id="GO:0007018">
    <property type="term" value="P:microtubule-based movement"/>
    <property type="evidence" value="ECO:0007669"/>
    <property type="project" value="InterPro"/>
</dbReference>
<dbReference type="Proteomes" id="UP000747542">
    <property type="component" value="Unassembled WGS sequence"/>
</dbReference>
<feature type="compositionally biased region" description="Basic and acidic residues" evidence="12">
    <location>
        <begin position="1062"/>
        <end position="1071"/>
    </location>
</feature>
<evidence type="ECO:0000313" key="14">
    <source>
        <dbReference type="EMBL" id="KAG7167829.1"/>
    </source>
</evidence>
<dbReference type="InterPro" id="IPR025901">
    <property type="entry name" value="Kinesin-assoc_MT-bd_dom"/>
</dbReference>
<dbReference type="GO" id="GO:0008574">
    <property type="term" value="F:plus-end-directed microtubule motor activity"/>
    <property type="evidence" value="ECO:0007669"/>
    <property type="project" value="TreeGrafter"/>
</dbReference>
<evidence type="ECO:0000256" key="2">
    <source>
        <dbReference type="ARBA" id="ARBA00022490"/>
    </source>
</evidence>
<dbReference type="GO" id="GO:0005634">
    <property type="term" value="C:nucleus"/>
    <property type="evidence" value="ECO:0007669"/>
    <property type="project" value="TreeGrafter"/>
</dbReference>
<dbReference type="GO" id="GO:0090307">
    <property type="term" value="P:mitotic spindle assembly"/>
    <property type="evidence" value="ECO:0007669"/>
    <property type="project" value="TreeGrafter"/>
</dbReference>
<dbReference type="EMBL" id="JAHLQT010021257">
    <property type="protein sequence ID" value="KAG7167829.1"/>
    <property type="molecule type" value="Genomic_DNA"/>
</dbReference>
<feature type="coiled-coil region" evidence="11">
    <location>
        <begin position="322"/>
        <end position="421"/>
    </location>
</feature>
<comment type="subcellular location">
    <subcellularLocation>
        <location evidence="1">Cytoplasm</location>
        <location evidence="1">Cytoskeleton</location>
    </subcellularLocation>
</comment>
<dbReference type="PRINTS" id="PR00380">
    <property type="entry name" value="KINESINHEAVY"/>
</dbReference>
<proteinExistence type="inferred from homology"/>
<evidence type="ECO:0000256" key="10">
    <source>
        <dbReference type="PROSITE-ProRule" id="PRU00283"/>
    </source>
</evidence>
<dbReference type="PANTHER" id="PTHR47970">
    <property type="entry name" value="KINESIN-LIKE PROTEIN KIF11"/>
    <property type="match status" value="1"/>
</dbReference>
<evidence type="ECO:0000256" key="1">
    <source>
        <dbReference type="ARBA" id="ARBA00004245"/>
    </source>
</evidence>
<feature type="region of interest" description="Disordered" evidence="12">
    <location>
        <begin position="978"/>
        <end position="1015"/>
    </location>
</feature>
<dbReference type="GO" id="GO:0005876">
    <property type="term" value="C:spindle microtubule"/>
    <property type="evidence" value="ECO:0007669"/>
    <property type="project" value="TreeGrafter"/>
</dbReference>
<evidence type="ECO:0000259" key="13">
    <source>
        <dbReference type="PROSITE" id="PS50067"/>
    </source>
</evidence>
<dbReference type="GO" id="GO:0005524">
    <property type="term" value="F:ATP binding"/>
    <property type="evidence" value="ECO:0007669"/>
    <property type="project" value="UniProtKB-UniRule"/>
</dbReference>
<evidence type="ECO:0000256" key="11">
    <source>
        <dbReference type="SAM" id="Coils"/>
    </source>
</evidence>
<reference evidence="14" key="1">
    <citation type="journal article" date="2021" name="Sci. Adv.">
        <title>The American lobster genome reveals insights on longevity, neural, and immune adaptations.</title>
        <authorList>
            <person name="Polinski J.M."/>
            <person name="Zimin A.V."/>
            <person name="Clark K.F."/>
            <person name="Kohn A.B."/>
            <person name="Sadowski N."/>
            <person name="Timp W."/>
            <person name="Ptitsyn A."/>
            <person name="Khanna P."/>
            <person name="Romanova D.Y."/>
            <person name="Williams P."/>
            <person name="Greenwood S.J."/>
            <person name="Moroz L.L."/>
            <person name="Walt D.R."/>
            <person name="Bodnar A.G."/>
        </authorList>
    </citation>
    <scope>NUCLEOTIDE SEQUENCE</scope>
    <source>
        <strain evidence="14">GMGI-L3</strain>
    </source>
</reference>
<protein>
    <submittedName>
        <fullName evidence="14">Kinesin-like protein KIF11-like</fullName>
    </submittedName>
</protein>
<comment type="caution">
    <text evidence="14">The sequence shown here is derived from an EMBL/GenBank/DDBJ whole genome shotgun (WGS) entry which is preliminary data.</text>
</comment>
<feature type="coiled-coil region" evidence="11">
    <location>
        <begin position="849"/>
        <end position="887"/>
    </location>
</feature>
<keyword evidence="2" id="KW-0963">Cytoplasm</keyword>
<dbReference type="SMART" id="SM00129">
    <property type="entry name" value="KISc"/>
    <property type="match status" value="1"/>
</dbReference>
<dbReference type="AlphaFoldDB" id="A0A8J5KD22"/>
<evidence type="ECO:0000256" key="4">
    <source>
        <dbReference type="ARBA" id="ARBA00022701"/>
    </source>
</evidence>
<feature type="compositionally biased region" description="Low complexity" evidence="12">
    <location>
        <begin position="986"/>
        <end position="1002"/>
    </location>
</feature>
<dbReference type="PANTHER" id="PTHR47970:SF12">
    <property type="entry name" value="KINESIN FAMILY MEMBER 11"/>
    <property type="match status" value="1"/>
</dbReference>
<dbReference type="PROSITE" id="PS00411">
    <property type="entry name" value="KINESIN_MOTOR_1"/>
    <property type="match status" value="1"/>
</dbReference>
<dbReference type="GO" id="GO:0008017">
    <property type="term" value="F:microtubule binding"/>
    <property type="evidence" value="ECO:0007669"/>
    <property type="project" value="InterPro"/>
</dbReference>
<keyword evidence="5 10" id="KW-0547">Nucleotide-binding</keyword>
<dbReference type="InterPro" id="IPR047149">
    <property type="entry name" value="KIF11-like"/>
</dbReference>
<dbReference type="PROSITE" id="PS50067">
    <property type="entry name" value="KINESIN_MOTOR_2"/>
    <property type="match status" value="1"/>
</dbReference>
<evidence type="ECO:0000256" key="9">
    <source>
        <dbReference type="ARBA" id="ARBA00034704"/>
    </source>
</evidence>
<evidence type="ECO:0000313" key="15">
    <source>
        <dbReference type="Proteomes" id="UP000747542"/>
    </source>
</evidence>
<gene>
    <name evidence="14" type="primary">Kif11-L</name>
    <name evidence="14" type="ORF">Hamer_G010232</name>
</gene>
<feature type="binding site" evidence="10">
    <location>
        <begin position="104"/>
        <end position="111"/>
    </location>
    <ligand>
        <name>ATP</name>
        <dbReference type="ChEBI" id="CHEBI:30616"/>
    </ligand>
</feature>
<dbReference type="InterPro" id="IPR036961">
    <property type="entry name" value="Kinesin_motor_dom_sf"/>
</dbReference>
<sequence>MMASPSLPRKNARKGCSGQNIKVFVRCRPMNSFEKNSKSFGVIECQNNRELVVRDKPLDKFAKTFTFDRVFGPDSKQIDVYKSVAKNCVDEVLSGFNCTIFAYGQTGTGKTFTMEGDRTPDTTSWDEDPMAGIIPRCVNHLFDELRIQKLEFTMRVSFLELYNEELFDLLSAHDDMSKLRLYEDSSRKGSCIIQGLEEVLVRSKSDVYSVLEKGSTKRQTAATLMNAHSSRSHTVFTVTIHIKENTVDGDELLKTGKLHLVDLAGSENIGRSGAVDKRAREAGNINMSLLTLGRVITSLVEKAPHVPYRAKNIQNKPEVNQKLNKKELIGEYSEEIERLRRDLMAMREKNGVYLAHENYQEMMVTMEQQAQEITEKISHIRALEEDVEKKMEMFTDVCHQLDNTTEKLKDTTEKLVTTKNTLVCTQKLLHNTALERDEQKYIVSAHRKTEEKLKAQGKALVNVADTTTNDLVKEVESKNAAVSEEFQHLYLKNVEAVQRGLTSNVTQQKAAINTISSQFGDCVKQCKQQVSEISSQLTAFGQCQANLIQNFLALYKNKVEVQVSSTKAMTDCVCQDCDQQETSLHSFQKTEALPILDNIASLISSNATTITNLYSVLNSKLTSMDECCETFHQHQSKLIAQLEQEMNTHLETQNGCSTSCLDIVNNLSTSTEACLQKWRNDPVFKVTVEEAIPAYPEIVKDVARAVTAMPPTQHLSSTINTVVANLSEVQTGIKSFAVSSTEGLIGIRSNINMAQGNTKTANSSMKLLVKSIGDESVNHVSTTHNLRKEAQSTMEELLNQLESNVQHMGEERCSLESTVDHYTSRTYQTIANTRTVVQSHIKEMEIKMADDVKNATVKMETALEDLTEDVENKNEALAAEILRLEAESCRLNDDCQMAVSNLQKWSDKHEEELSVQGTQVLEFFSEKMAKDLPTGETPVRQEYPFSKQLPFTSPYERLLERYRSGTVSTLSRIPLPCFDDTEDELSPSSAESSQLSTSGCSQLEEESDSRSRSGSFSSQKASFVVTIILGDTMKFLIPNPPLQREDSGIPLSRSSSSSSLTDTKDNKENTKVSRQGSTKKRELKQPSLYLSNSQEKLAPSETNTRSRKILGSQN</sequence>
<keyword evidence="8" id="KW-0206">Cytoskeleton</keyword>
<evidence type="ECO:0000256" key="12">
    <source>
        <dbReference type="SAM" id="MobiDB-lite"/>
    </source>
</evidence>
<keyword evidence="4" id="KW-0493">Microtubule</keyword>
<feature type="region of interest" description="Disordered" evidence="12">
    <location>
        <begin position="1039"/>
        <end position="1114"/>
    </location>
</feature>
<keyword evidence="11" id="KW-0175">Coiled coil</keyword>
<comment type="similarity">
    <text evidence="9">Belongs to the TRAFAC class myosin-kinesin ATPase superfamily. Kinesin family. KIN-5/BimC subfamily.</text>
</comment>
<dbReference type="FunFam" id="3.40.850.10:FF:000019">
    <property type="entry name" value="Kinesin-like protein KIN-5D"/>
    <property type="match status" value="1"/>
</dbReference>
<keyword evidence="15" id="KW-1185">Reference proteome</keyword>
<dbReference type="GO" id="GO:0072686">
    <property type="term" value="C:mitotic spindle"/>
    <property type="evidence" value="ECO:0007669"/>
    <property type="project" value="TreeGrafter"/>
</dbReference>
<dbReference type="Pfam" id="PF00225">
    <property type="entry name" value="Kinesin"/>
    <property type="match status" value="1"/>
</dbReference>
<organism evidence="14 15">
    <name type="scientific">Homarus americanus</name>
    <name type="common">American lobster</name>
    <dbReference type="NCBI Taxonomy" id="6706"/>
    <lineage>
        <taxon>Eukaryota</taxon>
        <taxon>Metazoa</taxon>
        <taxon>Ecdysozoa</taxon>
        <taxon>Arthropoda</taxon>
        <taxon>Crustacea</taxon>
        <taxon>Multicrustacea</taxon>
        <taxon>Malacostraca</taxon>
        <taxon>Eumalacostraca</taxon>
        <taxon>Eucarida</taxon>
        <taxon>Decapoda</taxon>
        <taxon>Pleocyemata</taxon>
        <taxon>Astacidea</taxon>
        <taxon>Nephropoidea</taxon>
        <taxon>Nephropidae</taxon>
        <taxon>Homarus</taxon>
    </lineage>
</organism>
<evidence type="ECO:0000256" key="5">
    <source>
        <dbReference type="ARBA" id="ARBA00022741"/>
    </source>
</evidence>